<dbReference type="EnsemblPlants" id="AVESA.00010b.r2.6AG1014500.1">
    <property type="protein sequence ID" value="AVESA.00010b.r2.6AG1014500.1.CDS"/>
    <property type="gene ID" value="AVESA.00010b.r2.6AG1014500"/>
</dbReference>
<keyword evidence="2" id="KW-1185">Reference proteome</keyword>
<reference evidence="1" key="1">
    <citation type="submission" date="2021-05" db="EMBL/GenBank/DDBJ databases">
        <authorList>
            <person name="Scholz U."/>
            <person name="Mascher M."/>
            <person name="Fiebig A."/>
        </authorList>
    </citation>
    <scope>NUCLEOTIDE SEQUENCE [LARGE SCALE GENOMIC DNA]</scope>
</reference>
<reference evidence="1" key="2">
    <citation type="submission" date="2025-09" db="UniProtKB">
        <authorList>
            <consortium name="EnsemblPlants"/>
        </authorList>
    </citation>
    <scope>IDENTIFICATION</scope>
</reference>
<proteinExistence type="predicted"/>
<accession>A0ACD5YP46</accession>
<evidence type="ECO:0000313" key="2">
    <source>
        <dbReference type="Proteomes" id="UP001732700"/>
    </source>
</evidence>
<protein>
    <submittedName>
        <fullName evidence="1">Uncharacterized protein</fullName>
    </submittedName>
</protein>
<evidence type="ECO:0000313" key="1">
    <source>
        <dbReference type="EnsemblPlants" id="AVESA.00010b.r2.6AG1014500.1.CDS"/>
    </source>
</evidence>
<name>A0ACD5YP46_AVESA</name>
<sequence length="142" mass="15099">MHMAPIERKPSFAVDQPNRQNTMAQMNAKTAATTILLLLVLVGCQAVSAHGADEVDGSGGGRRELEEDSDSKANVVTGLCIDGPCDADPNRTCFCCTRLANEPCYDTMKQCVSACPVCNFLVCPPPAARRTRRLGSPPASMA</sequence>
<organism evidence="1 2">
    <name type="scientific">Avena sativa</name>
    <name type="common">Oat</name>
    <dbReference type="NCBI Taxonomy" id="4498"/>
    <lineage>
        <taxon>Eukaryota</taxon>
        <taxon>Viridiplantae</taxon>
        <taxon>Streptophyta</taxon>
        <taxon>Embryophyta</taxon>
        <taxon>Tracheophyta</taxon>
        <taxon>Spermatophyta</taxon>
        <taxon>Magnoliopsida</taxon>
        <taxon>Liliopsida</taxon>
        <taxon>Poales</taxon>
        <taxon>Poaceae</taxon>
        <taxon>BOP clade</taxon>
        <taxon>Pooideae</taxon>
        <taxon>Poodae</taxon>
        <taxon>Poeae</taxon>
        <taxon>Poeae Chloroplast Group 1 (Aveneae type)</taxon>
        <taxon>Aveninae</taxon>
        <taxon>Avena</taxon>
    </lineage>
</organism>
<dbReference type="Proteomes" id="UP001732700">
    <property type="component" value="Chromosome 6A"/>
</dbReference>